<keyword evidence="7" id="KW-1185">Reference proteome</keyword>
<accession>A0ABR9ZQA5</accession>
<dbReference type="CDD" id="cd00207">
    <property type="entry name" value="fer2"/>
    <property type="match status" value="1"/>
</dbReference>
<evidence type="ECO:0000259" key="5">
    <source>
        <dbReference type="PROSITE" id="PS51085"/>
    </source>
</evidence>
<dbReference type="SUPFAM" id="SSF54292">
    <property type="entry name" value="2Fe-2S ferredoxin-like"/>
    <property type="match status" value="1"/>
</dbReference>
<dbReference type="Pfam" id="PF01799">
    <property type="entry name" value="Fer2_2"/>
    <property type="match status" value="1"/>
</dbReference>
<dbReference type="InterPro" id="IPR012675">
    <property type="entry name" value="Beta-grasp_dom_sf"/>
</dbReference>
<organism evidence="6 7">
    <name type="scientific">Fusibacter ferrireducens</name>
    <dbReference type="NCBI Taxonomy" id="2785058"/>
    <lineage>
        <taxon>Bacteria</taxon>
        <taxon>Bacillati</taxon>
        <taxon>Bacillota</taxon>
        <taxon>Clostridia</taxon>
        <taxon>Eubacteriales</taxon>
        <taxon>Eubacteriales Family XII. Incertae Sedis</taxon>
        <taxon>Fusibacter</taxon>
    </lineage>
</organism>
<keyword evidence="1" id="KW-0001">2Fe-2S</keyword>
<dbReference type="InterPro" id="IPR001041">
    <property type="entry name" value="2Fe-2S_ferredoxin-type"/>
</dbReference>
<proteinExistence type="predicted"/>
<dbReference type="Gene3D" id="1.10.150.120">
    <property type="entry name" value="[2Fe-2S]-binding domain"/>
    <property type="match status" value="1"/>
</dbReference>
<gene>
    <name evidence="6" type="ORF">ISU02_05880</name>
</gene>
<feature type="domain" description="2Fe-2S ferredoxin-type" evidence="5">
    <location>
        <begin position="1"/>
        <end position="76"/>
    </location>
</feature>
<dbReference type="InterPro" id="IPR036010">
    <property type="entry name" value="2Fe-2S_ferredoxin-like_sf"/>
</dbReference>
<dbReference type="InterPro" id="IPR036884">
    <property type="entry name" value="2Fe-2S-bd_dom_sf"/>
</dbReference>
<keyword evidence="3" id="KW-0408">Iron</keyword>
<evidence type="ECO:0000256" key="2">
    <source>
        <dbReference type="ARBA" id="ARBA00022723"/>
    </source>
</evidence>
<keyword evidence="2" id="KW-0479">Metal-binding</keyword>
<dbReference type="SUPFAM" id="SSF47741">
    <property type="entry name" value="CO dehydrogenase ISP C-domain like"/>
    <property type="match status" value="1"/>
</dbReference>
<dbReference type="InterPro" id="IPR051452">
    <property type="entry name" value="Diverse_Oxidoreductases"/>
</dbReference>
<comment type="caution">
    <text evidence="6">The sequence shown here is derived from an EMBL/GenBank/DDBJ whole genome shotgun (WGS) entry which is preliminary data.</text>
</comment>
<dbReference type="PANTHER" id="PTHR44379:SF8">
    <property type="entry name" value="XANTHINE DEHYDROGENASE IRON-SULFUR-BINDING SUBUNIT XDHC-RELATED"/>
    <property type="match status" value="1"/>
</dbReference>
<dbReference type="PROSITE" id="PS51085">
    <property type="entry name" value="2FE2S_FER_2"/>
    <property type="match status" value="1"/>
</dbReference>
<dbReference type="Proteomes" id="UP000614200">
    <property type="component" value="Unassembled WGS sequence"/>
</dbReference>
<sequence length="149" mass="16256">MKIKVTLNREIKSIEINPDDYLSEVLRDNGCKSVKRGCDKSTCGACTVLVDDKPVLSCTYLAARAEGKSITTLEGEQEEAMKLGQLIVAEGGDQCGYCTPSLALTAIAMKRELVNPTEEEIIHYITGNLCRCSGYVAQLKGIKKYMGVE</sequence>
<evidence type="ECO:0000313" key="6">
    <source>
        <dbReference type="EMBL" id="MBF4692636.1"/>
    </source>
</evidence>
<evidence type="ECO:0000256" key="1">
    <source>
        <dbReference type="ARBA" id="ARBA00022714"/>
    </source>
</evidence>
<dbReference type="EMBL" id="JADKNH010000003">
    <property type="protein sequence ID" value="MBF4692636.1"/>
    <property type="molecule type" value="Genomic_DNA"/>
</dbReference>
<dbReference type="RefSeq" id="WP_194700877.1">
    <property type="nucleotide sequence ID" value="NZ_JADKNH010000003.1"/>
</dbReference>
<evidence type="ECO:0000256" key="3">
    <source>
        <dbReference type="ARBA" id="ARBA00023004"/>
    </source>
</evidence>
<dbReference type="Gene3D" id="3.10.20.30">
    <property type="match status" value="1"/>
</dbReference>
<dbReference type="Pfam" id="PF00111">
    <property type="entry name" value="Fer2"/>
    <property type="match status" value="1"/>
</dbReference>
<name>A0ABR9ZQA5_9FIRM</name>
<dbReference type="InterPro" id="IPR002888">
    <property type="entry name" value="2Fe-2S-bd"/>
</dbReference>
<protein>
    <submittedName>
        <fullName evidence="6">2Fe-2S iron-sulfur cluster binding domain-containing protein</fullName>
    </submittedName>
</protein>
<dbReference type="PANTHER" id="PTHR44379">
    <property type="entry name" value="OXIDOREDUCTASE WITH IRON-SULFUR SUBUNIT"/>
    <property type="match status" value="1"/>
</dbReference>
<reference evidence="6 7" key="1">
    <citation type="submission" date="2020-11" db="EMBL/GenBank/DDBJ databases">
        <title>Fusibacter basophilias sp. nov.</title>
        <authorList>
            <person name="Qiu D."/>
        </authorList>
    </citation>
    <scope>NUCLEOTIDE SEQUENCE [LARGE SCALE GENOMIC DNA]</scope>
    <source>
        <strain evidence="6 7">Q10-2</strain>
    </source>
</reference>
<evidence type="ECO:0000256" key="4">
    <source>
        <dbReference type="ARBA" id="ARBA00023014"/>
    </source>
</evidence>
<keyword evidence="4" id="KW-0411">Iron-sulfur</keyword>
<evidence type="ECO:0000313" key="7">
    <source>
        <dbReference type="Proteomes" id="UP000614200"/>
    </source>
</evidence>